<dbReference type="EMBL" id="FZOQ01000038">
    <property type="protein sequence ID" value="SNT27588.1"/>
    <property type="molecule type" value="Genomic_DNA"/>
</dbReference>
<evidence type="ECO:0000256" key="1">
    <source>
        <dbReference type="SAM" id="MobiDB-lite"/>
    </source>
</evidence>
<evidence type="ECO:0000313" key="3">
    <source>
        <dbReference type="Proteomes" id="UP000198432"/>
    </source>
</evidence>
<sequence>MSTRSRDQQKKQRQKEFMERKAHQESLKAAAKKAKSDSSGKDDEIERNPKIEA</sequence>
<reference evidence="3" key="1">
    <citation type="submission" date="2017-06" db="EMBL/GenBank/DDBJ databases">
        <authorList>
            <person name="Varghese N."/>
            <person name="Submissions S."/>
        </authorList>
    </citation>
    <scope>NUCLEOTIDE SEQUENCE [LARGE SCALE GENOMIC DNA]</scope>
    <source>
        <strain evidence="3">NKM1</strain>
    </source>
</reference>
<dbReference type="AlphaFoldDB" id="A0A239LCE1"/>
<accession>A0A239LCE1</accession>
<gene>
    <name evidence="2" type="ORF">SAMN06296052_13831</name>
</gene>
<protein>
    <submittedName>
        <fullName evidence="2">Uncharacterized protein</fullName>
    </submittedName>
</protein>
<feature type="region of interest" description="Disordered" evidence="1">
    <location>
        <begin position="1"/>
        <end position="53"/>
    </location>
</feature>
<organism evidence="2 3">
    <name type="scientific">Pontibacter ummariensis</name>
    <dbReference type="NCBI Taxonomy" id="1610492"/>
    <lineage>
        <taxon>Bacteria</taxon>
        <taxon>Pseudomonadati</taxon>
        <taxon>Bacteroidota</taxon>
        <taxon>Cytophagia</taxon>
        <taxon>Cytophagales</taxon>
        <taxon>Hymenobacteraceae</taxon>
        <taxon>Pontibacter</taxon>
    </lineage>
</organism>
<proteinExistence type="predicted"/>
<feature type="compositionally biased region" description="Basic and acidic residues" evidence="1">
    <location>
        <begin position="1"/>
        <end position="26"/>
    </location>
</feature>
<dbReference type="Proteomes" id="UP000198432">
    <property type="component" value="Unassembled WGS sequence"/>
</dbReference>
<keyword evidence="3" id="KW-1185">Reference proteome</keyword>
<dbReference type="RefSeq" id="WP_179223148.1">
    <property type="nucleotide sequence ID" value="NZ_FZOQ01000038.1"/>
</dbReference>
<name>A0A239LCE1_9BACT</name>
<feature type="compositionally biased region" description="Basic and acidic residues" evidence="1">
    <location>
        <begin position="34"/>
        <end position="53"/>
    </location>
</feature>
<evidence type="ECO:0000313" key="2">
    <source>
        <dbReference type="EMBL" id="SNT27588.1"/>
    </source>
</evidence>